<dbReference type="Proteomes" id="UP000220836">
    <property type="component" value="Unassembled WGS sequence"/>
</dbReference>
<protein>
    <submittedName>
        <fullName evidence="4">Bacterial SH3 domain protein</fullName>
    </submittedName>
</protein>
<feature type="chain" id="PRO_5012150219" evidence="2">
    <location>
        <begin position="20"/>
        <end position="868"/>
    </location>
</feature>
<evidence type="ECO:0000256" key="1">
    <source>
        <dbReference type="SAM" id="MobiDB-lite"/>
    </source>
</evidence>
<name>A0A238KSN8_9RHOB</name>
<dbReference type="AlphaFoldDB" id="A0A238KSN8"/>
<reference evidence="4 5" key="1">
    <citation type="submission" date="2017-05" db="EMBL/GenBank/DDBJ databases">
        <authorList>
            <person name="Song R."/>
            <person name="Chenine A.L."/>
            <person name="Ruprecht R.M."/>
        </authorList>
    </citation>
    <scope>NUCLEOTIDE SEQUENCE [LARGE SCALE GENOMIC DNA]</scope>
    <source>
        <strain evidence="4 5">CECT 8663</strain>
    </source>
</reference>
<evidence type="ECO:0000259" key="3">
    <source>
        <dbReference type="PROSITE" id="PS51781"/>
    </source>
</evidence>
<dbReference type="EMBL" id="FXYH01000012">
    <property type="protein sequence ID" value="SMX45707.1"/>
    <property type="molecule type" value="Genomic_DNA"/>
</dbReference>
<feature type="compositionally biased region" description="Gly residues" evidence="1">
    <location>
        <begin position="853"/>
        <end position="868"/>
    </location>
</feature>
<dbReference type="Pfam" id="PF08239">
    <property type="entry name" value="SH3_3"/>
    <property type="match status" value="1"/>
</dbReference>
<feature type="compositionally biased region" description="Low complexity" evidence="1">
    <location>
        <begin position="823"/>
        <end position="852"/>
    </location>
</feature>
<keyword evidence="5" id="KW-1185">Reference proteome</keyword>
<evidence type="ECO:0000256" key="2">
    <source>
        <dbReference type="SAM" id="SignalP"/>
    </source>
</evidence>
<dbReference type="Gene3D" id="2.30.30.40">
    <property type="entry name" value="SH3 Domains"/>
    <property type="match status" value="1"/>
</dbReference>
<feature type="region of interest" description="Disordered" evidence="1">
    <location>
        <begin position="712"/>
        <end position="868"/>
    </location>
</feature>
<dbReference type="InterPro" id="IPR003646">
    <property type="entry name" value="SH3-like_bac-type"/>
</dbReference>
<accession>A0A238KSN8</accession>
<feature type="domain" description="SH3b" evidence="3">
    <location>
        <begin position="20"/>
        <end position="83"/>
    </location>
</feature>
<feature type="region of interest" description="Disordered" evidence="1">
    <location>
        <begin position="666"/>
        <end position="699"/>
    </location>
</feature>
<gene>
    <name evidence="4" type="ORF">PEV8663_03093</name>
</gene>
<evidence type="ECO:0000313" key="5">
    <source>
        <dbReference type="Proteomes" id="UP000220836"/>
    </source>
</evidence>
<feature type="signal peptide" evidence="2">
    <location>
        <begin position="1"/>
        <end position="19"/>
    </location>
</feature>
<evidence type="ECO:0000313" key="4">
    <source>
        <dbReference type="EMBL" id="SMX45707.1"/>
    </source>
</evidence>
<dbReference type="RefSeq" id="WP_211318226.1">
    <property type="nucleotide sequence ID" value="NZ_FXYH01000012.1"/>
</dbReference>
<dbReference type="PROSITE" id="PS51781">
    <property type="entry name" value="SH3B"/>
    <property type="match status" value="1"/>
</dbReference>
<sequence length="868" mass="95026">MKKFVISMTCFAMSVSSLAAGPAQVTANVNFRDAPGTGSNVLGNIPESSTVDLLDCDGSGAWCAVEFEGQTGFVSGKYLMETEGENTSPWPRAFGLEGDAFIVLYEPQFTEWADFLKLDALLAAEYRETETAEPIFGVIGLRGDTAKNSDDRTVVVSNMTVTEMDFSALKREQLAKVSVGVGELLPTGALTVPEERIVAGLANYQQVTDVDGLKADPPQIFVSQDASRLVQTDGTAIFAPVQGAPDVEFVVNTNWDLFRVGGALWIRDESSWMTAPELTGPWTEVSELPAELSALPEDGNWTDTREALTPVVYDEGAPHIFYSETPSEMVLFHGPPTFEAVPGGDLEWASNTEADIFRHKPTGTYYYLVSGRWFSTASLEDGPWAFATPDLPKDFQNIPDDVPYYTVRASVPGTSEANEARLRAAIPELARVSLADIEPPTVSYDGEPEFAPIEGTDMSYAVNTQSQVILVSGKYFLVVDGVWFTSDTANGPWVPATQVPETIYTIPPSSPVHNVTYVRVYEYDDNEALYGFTAGYLFGFLSWGVFVHGTGWYYNPYWHHHNRPIYYPRPLSYGGGIYYNPARGNYGRYGYAYGPYRGIEARTSWNPRTGTYARGARVYGPSGSRGFVYANNPRTGTKVAARGGENIYGKWGSASVRNGSEHLNIKAADRENGGQGVKWDSSRGDGFAMSGRRGNTFAGRDGEVYRKVGDDWESWDPGNGWNDVKAPSRDQLQRPAAGTTARDRLQNQNGNGGLKGKAQDGIQRRDGRPAADRVPAGVSRDVSARERANQRSNQVRDTPQRARPAAKPKTRVEPPRAKPKPRQPQQRVQAPRTPTRAKPQRTPTRAAPQRRPSGGGGHRGGGGGHRRR</sequence>
<proteinExistence type="predicted"/>
<keyword evidence="2" id="KW-0732">Signal</keyword>
<feature type="compositionally biased region" description="Basic and acidic residues" evidence="1">
    <location>
        <begin position="762"/>
        <end position="771"/>
    </location>
</feature>
<organism evidence="4 5">
    <name type="scientific">Pelagimonas varians</name>
    <dbReference type="NCBI Taxonomy" id="696760"/>
    <lineage>
        <taxon>Bacteria</taxon>
        <taxon>Pseudomonadati</taxon>
        <taxon>Pseudomonadota</taxon>
        <taxon>Alphaproteobacteria</taxon>
        <taxon>Rhodobacterales</taxon>
        <taxon>Roseobacteraceae</taxon>
        <taxon>Pelagimonas</taxon>
    </lineage>
</organism>